<proteinExistence type="predicted"/>
<reference evidence="1" key="1">
    <citation type="submission" date="2017-03" db="EMBL/GenBank/DDBJ databases">
        <title>The mitochondrial genome of the carnivorous plant Utricularia reniformis (Lentibulariaceae): structure, comparative analysis and evolutionary landmarks.</title>
        <authorList>
            <person name="Silva S.R."/>
            <person name="Alvarenga D.O."/>
            <person name="Michael T.P."/>
            <person name="Miranda V.F.O."/>
            <person name="Varani A.M."/>
        </authorList>
    </citation>
    <scope>NUCLEOTIDE SEQUENCE</scope>
</reference>
<name>A0A1Y0B393_9LAMI</name>
<keyword evidence="1" id="KW-0496">Mitochondrion</keyword>
<geneLocation type="mitochondrion" evidence="1"/>
<protein>
    <submittedName>
        <fullName evidence="1">Uncharacterized protein</fullName>
    </submittedName>
</protein>
<sequence>MSWNFIELPEIAFAFSKIKRSPDRPFGNTQ</sequence>
<dbReference type="AlphaFoldDB" id="A0A1Y0B393"/>
<organism evidence="1">
    <name type="scientific">Utricularia reniformis</name>
    <dbReference type="NCBI Taxonomy" id="192314"/>
    <lineage>
        <taxon>Eukaryota</taxon>
        <taxon>Viridiplantae</taxon>
        <taxon>Streptophyta</taxon>
        <taxon>Embryophyta</taxon>
        <taxon>Tracheophyta</taxon>
        <taxon>Spermatophyta</taxon>
        <taxon>Magnoliopsida</taxon>
        <taxon>eudicotyledons</taxon>
        <taxon>Gunneridae</taxon>
        <taxon>Pentapetalae</taxon>
        <taxon>asterids</taxon>
        <taxon>lamiids</taxon>
        <taxon>Lamiales</taxon>
        <taxon>Lentibulariaceae</taxon>
        <taxon>Utricularia</taxon>
    </lineage>
</organism>
<accession>A0A1Y0B393</accession>
<gene>
    <name evidence="1" type="ORF">AEK19_MT1686</name>
</gene>
<dbReference type="EMBL" id="KY774314">
    <property type="protein sequence ID" value="ART31868.1"/>
    <property type="molecule type" value="Genomic_DNA"/>
</dbReference>
<evidence type="ECO:0000313" key="1">
    <source>
        <dbReference type="EMBL" id="ART31868.1"/>
    </source>
</evidence>